<organism evidence="3 4">
    <name type="scientific">Collimonas pratensis</name>
    <dbReference type="NCBI Taxonomy" id="279113"/>
    <lineage>
        <taxon>Bacteria</taxon>
        <taxon>Pseudomonadati</taxon>
        <taxon>Pseudomonadota</taxon>
        <taxon>Betaproteobacteria</taxon>
        <taxon>Burkholderiales</taxon>
        <taxon>Oxalobacteraceae</taxon>
        <taxon>Collimonas</taxon>
    </lineage>
</organism>
<dbReference type="EMBL" id="CP013236">
    <property type="protein sequence ID" value="AMP13590.1"/>
    <property type="molecule type" value="Genomic_DNA"/>
</dbReference>
<evidence type="ECO:0000259" key="2">
    <source>
        <dbReference type="Pfam" id="PF12395"/>
    </source>
</evidence>
<accession>A0ABN4M5T6</accession>
<sequence length="261" mass="28660">MSDFHLVASYSAGGCLRHAAEVELLAGEVGCIGDTLDVGPLGDSRARTIFWQEIDAAAYPGGDREPPPHDAFAPWQEVREKVKKMRPDRILIWASSSGSDYVFLRMACRMLADSGAPLFHIAVPPKDGYHAVAVYSPEELAPMAMHARRLAVSESDALAREFDSIAGRPELLRECDENGQLRFGHLGDHDDLLVAALDAEWLSAPRVIGTAMGNGDPRNGAGDAMLAARLRHLIETGVAEEEYRAQPKTWRNWYVRLKKTA</sequence>
<keyword evidence="4" id="KW-1185">Reference proteome</keyword>
<dbReference type="InterPro" id="IPR022123">
    <property type="entry name" value="DUF3658"/>
</dbReference>
<dbReference type="InterPro" id="IPR014973">
    <property type="entry name" value="DUF1835"/>
</dbReference>
<protein>
    <recommendedName>
        <fullName evidence="5">DUF1835 domain-containing protein</fullName>
    </recommendedName>
</protein>
<reference evidence="3 4" key="1">
    <citation type="submission" date="2015-11" db="EMBL/GenBank/DDBJ databases">
        <title>Exploring the genomic traits of fungus-feeding bacterial genus Collimonas.</title>
        <authorList>
            <person name="Song C."/>
            <person name="Schmidt R."/>
            <person name="de Jager V."/>
            <person name="Krzyzanowska D."/>
            <person name="Jongedijk E."/>
            <person name="Cankar K."/>
            <person name="Beekwilder J."/>
            <person name="van Veen A."/>
            <person name="de Boer W."/>
            <person name="van Veen J.A."/>
            <person name="Garbeva P."/>
        </authorList>
    </citation>
    <scope>NUCLEOTIDE SEQUENCE [LARGE SCALE GENOMIC DNA]</scope>
    <source>
        <strain evidence="3 4">Ter291</strain>
    </source>
</reference>
<dbReference type="Pfam" id="PF08874">
    <property type="entry name" value="DUF1835"/>
    <property type="match status" value="1"/>
</dbReference>
<evidence type="ECO:0000313" key="4">
    <source>
        <dbReference type="Proteomes" id="UP000074914"/>
    </source>
</evidence>
<name>A0ABN4M5T6_9BURK</name>
<feature type="domain" description="DUF3658" evidence="2">
    <location>
        <begin position="146"/>
        <end position="240"/>
    </location>
</feature>
<dbReference type="Proteomes" id="UP000074914">
    <property type="component" value="Chromosome"/>
</dbReference>
<proteinExistence type="predicted"/>
<dbReference type="Pfam" id="PF12395">
    <property type="entry name" value="DUF3658"/>
    <property type="match status" value="1"/>
</dbReference>
<evidence type="ECO:0000313" key="3">
    <source>
        <dbReference type="EMBL" id="AMP13590.1"/>
    </source>
</evidence>
<evidence type="ECO:0008006" key="5">
    <source>
        <dbReference type="Google" id="ProtNLM"/>
    </source>
</evidence>
<gene>
    <name evidence="3" type="ORF">CPter291_1313</name>
</gene>
<feature type="domain" description="DUF1835" evidence="1">
    <location>
        <begin position="5"/>
        <end position="122"/>
    </location>
</feature>
<dbReference type="RefSeq" id="WP_062112917.1">
    <property type="nucleotide sequence ID" value="NZ_CP013236.1"/>
</dbReference>
<evidence type="ECO:0000259" key="1">
    <source>
        <dbReference type="Pfam" id="PF08874"/>
    </source>
</evidence>